<dbReference type="Proteomes" id="UP001164539">
    <property type="component" value="Chromosome 3"/>
</dbReference>
<organism evidence="1 2">
    <name type="scientific">Melia azedarach</name>
    <name type="common">Chinaberry tree</name>
    <dbReference type="NCBI Taxonomy" id="155640"/>
    <lineage>
        <taxon>Eukaryota</taxon>
        <taxon>Viridiplantae</taxon>
        <taxon>Streptophyta</taxon>
        <taxon>Embryophyta</taxon>
        <taxon>Tracheophyta</taxon>
        <taxon>Spermatophyta</taxon>
        <taxon>Magnoliopsida</taxon>
        <taxon>eudicotyledons</taxon>
        <taxon>Gunneridae</taxon>
        <taxon>Pentapetalae</taxon>
        <taxon>rosids</taxon>
        <taxon>malvids</taxon>
        <taxon>Sapindales</taxon>
        <taxon>Meliaceae</taxon>
        <taxon>Melia</taxon>
    </lineage>
</organism>
<evidence type="ECO:0000313" key="2">
    <source>
        <dbReference type="Proteomes" id="UP001164539"/>
    </source>
</evidence>
<keyword evidence="2" id="KW-1185">Reference proteome</keyword>
<reference evidence="1 2" key="1">
    <citation type="journal article" date="2023" name="Science">
        <title>Complex scaffold remodeling in plant triterpene biosynthesis.</title>
        <authorList>
            <person name="De La Pena R."/>
            <person name="Hodgson H."/>
            <person name="Liu J.C."/>
            <person name="Stephenson M.J."/>
            <person name="Martin A.C."/>
            <person name="Owen C."/>
            <person name="Harkess A."/>
            <person name="Leebens-Mack J."/>
            <person name="Jimenez L.E."/>
            <person name="Osbourn A."/>
            <person name="Sattely E.S."/>
        </authorList>
    </citation>
    <scope>NUCLEOTIDE SEQUENCE [LARGE SCALE GENOMIC DNA]</scope>
    <source>
        <strain evidence="2">cv. JPN11</strain>
        <tissue evidence="1">Leaf</tissue>
    </source>
</reference>
<comment type="caution">
    <text evidence="1">The sequence shown here is derived from an EMBL/GenBank/DDBJ whole genome shotgun (WGS) entry which is preliminary data.</text>
</comment>
<gene>
    <name evidence="1" type="ORF">OWV82_006983</name>
</gene>
<accession>A0ACC1YIP1</accession>
<name>A0ACC1YIP1_MELAZ</name>
<protein>
    <submittedName>
        <fullName evidence="1">Glycosyltransferase</fullName>
    </submittedName>
</protein>
<dbReference type="EMBL" id="CM051396">
    <property type="protein sequence ID" value="KAJ4723637.1"/>
    <property type="molecule type" value="Genomic_DNA"/>
</dbReference>
<sequence>MEEHANDLHFALFPFMAQGHMIPMIDTARLLAQRGVIITIFTTPLNAARFEATLARAIEFGLQIQILRLQFPCRDVGLPEGCENLDMVPSLGLAPNFFKAANMLQEQVEKLFGEIKPQPNCIISDHCLPYTAHIASKFNIPRISFLGVGCFCLLCFNNIFSSKVFESITSESEYFAVPGLPDNVEFNRQQHLEMGRLCLSC</sequence>
<proteinExistence type="predicted"/>
<evidence type="ECO:0000313" key="1">
    <source>
        <dbReference type="EMBL" id="KAJ4723637.1"/>
    </source>
</evidence>